<evidence type="ECO:0000313" key="3">
    <source>
        <dbReference type="Proteomes" id="UP000289738"/>
    </source>
</evidence>
<protein>
    <recommendedName>
        <fullName evidence="1">RNase H type-1 domain-containing protein</fullName>
    </recommendedName>
</protein>
<dbReference type="GO" id="GO:0004523">
    <property type="term" value="F:RNA-DNA hybrid ribonuclease activity"/>
    <property type="evidence" value="ECO:0007669"/>
    <property type="project" value="InterPro"/>
</dbReference>
<dbReference type="InterPro" id="IPR036397">
    <property type="entry name" value="RNaseH_sf"/>
</dbReference>
<dbReference type="AlphaFoldDB" id="A0A445BMJ5"/>
<reference evidence="2 3" key="1">
    <citation type="submission" date="2019-01" db="EMBL/GenBank/DDBJ databases">
        <title>Sequencing of cultivated peanut Arachis hypogaea provides insights into genome evolution and oil improvement.</title>
        <authorList>
            <person name="Chen X."/>
        </authorList>
    </citation>
    <scope>NUCLEOTIDE SEQUENCE [LARGE SCALE GENOMIC DNA]</scope>
    <source>
        <strain evidence="3">cv. Fuhuasheng</strain>
        <tissue evidence="2">Leaves</tissue>
    </source>
</reference>
<dbReference type="Proteomes" id="UP000289738">
    <property type="component" value="Chromosome A09"/>
</dbReference>
<comment type="caution">
    <text evidence="2">The sequence shown here is derived from an EMBL/GenBank/DDBJ whole genome shotgun (WGS) entry which is preliminary data.</text>
</comment>
<proteinExistence type="predicted"/>
<dbReference type="SUPFAM" id="SSF53098">
    <property type="entry name" value="Ribonuclease H-like"/>
    <property type="match status" value="1"/>
</dbReference>
<dbReference type="InterPro" id="IPR012337">
    <property type="entry name" value="RNaseH-like_sf"/>
</dbReference>
<evidence type="ECO:0000313" key="2">
    <source>
        <dbReference type="EMBL" id="RYR39888.1"/>
    </source>
</evidence>
<dbReference type="EMBL" id="SDMP01000009">
    <property type="protein sequence ID" value="RYR39888.1"/>
    <property type="molecule type" value="Genomic_DNA"/>
</dbReference>
<gene>
    <name evidence="2" type="ORF">Ahy_A09g045528</name>
</gene>
<dbReference type="Pfam" id="PF13456">
    <property type="entry name" value="RVT_3"/>
    <property type="match status" value="1"/>
</dbReference>
<dbReference type="InterPro" id="IPR002156">
    <property type="entry name" value="RNaseH_domain"/>
</dbReference>
<dbReference type="CDD" id="cd06222">
    <property type="entry name" value="RNase_H_like"/>
    <property type="match status" value="1"/>
</dbReference>
<keyword evidence="3" id="KW-1185">Reference proteome</keyword>
<name>A0A445BMJ5_ARAHY</name>
<organism evidence="2 3">
    <name type="scientific">Arachis hypogaea</name>
    <name type="common">Peanut</name>
    <dbReference type="NCBI Taxonomy" id="3818"/>
    <lineage>
        <taxon>Eukaryota</taxon>
        <taxon>Viridiplantae</taxon>
        <taxon>Streptophyta</taxon>
        <taxon>Embryophyta</taxon>
        <taxon>Tracheophyta</taxon>
        <taxon>Spermatophyta</taxon>
        <taxon>Magnoliopsida</taxon>
        <taxon>eudicotyledons</taxon>
        <taxon>Gunneridae</taxon>
        <taxon>Pentapetalae</taxon>
        <taxon>rosids</taxon>
        <taxon>fabids</taxon>
        <taxon>Fabales</taxon>
        <taxon>Fabaceae</taxon>
        <taxon>Papilionoideae</taxon>
        <taxon>50 kb inversion clade</taxon>
        <taxon>dalbergioids sensu lato</taxon>
        <taxon>Dalbergieae</taxon>
        <taxon>Pterocarpus clade</taxon>
        <taxon>Arachis</taxon>
    </lineage>
</organism>
<evidence type="ECO:0000259" key="1">
    <source>
        <dbReference type="Pfam" id="PF13456"/>
    </source>
</evidence>
<dbReference type="GO" id="GO:0003676">
    <property type="term" value="F:nucleic acid binding"/>
    <property type="evidence" value="ECO:0007669"/>
    <property type="project" value="InterPro"/>
</dbReference>
<dbReference type="InterPro" id="IPR044730">
    <property type="entry name" value="RNase_H-like_dom_plant"/>
</dbReference>
<accession>A0A445BMJ5</accession>
<sequence length="116" mass="12872">MVIPKLEVESDSRYAITIVGAPSVETYANLSLARSIKELETRLERVKINHVYRESNFSANTMAKLGYTMEEGHRFWASSVTTGVTSSCRCKGSKVSKSNCGLVFWFAFGPVAPFII</sequence>
<feature type="domain" description="RNase H type-1" evidence="1">
    <location>
        <begin position="3"/>
        <end position="65"/>
    </location>
</feature>
<dbReference type="Gene3D" id="3.30.420.10">
    <property type="entry name" value="Ribonuclease H-like superfamily/Ribonuclease H"/>
    <property type="match status" value="1"/>
</dbReference>